<feature type="transmembrane region" description="Helical" evidence="1">
    <location>
        <begin position="56"/>
        <end position="77"/>
    </location>
</feature>
<dbReference type="RefSeq" id="WP_165027772.1">
    <property type="nucleotide sequence ID" value="NZ_JAAKZF010000012.1"/>
</dbReference>
<feature type="transmembrane region" description="Helical" evidence="1">
    <location>
        <begin position="26"/>
        <end position="50"/>
    </location>
</feature>
<name>A0A6G4WC99_9HYPH</name>
<feature type="transmembrane region" description="Helical" evidence="1">
    <location>
        <begin position="97"/>
        <end position="113"/>
    </location>
</feature>
<dbReference type="EMBL" id="JAAKZF010000012">
    <property type="protein sequence ID" value="NGO51866.1"/>
    <property type="molecule type" value="Genomic_DNA"/>
</dbReference>
<evidence type="ECO:0000256" key="1">
    <source>
        <dbReference type="SAM" id="Phobius"/>
    </source>
</evidence>
<proteinExistence type="predicted"/>
<gene>
    <name evidence="2" type="ORF">G6N73_11855</name>
</gene>
<accession>A0A6G4WC99</accession>
<evidence type="ECO:0000313" key="2">
    <source>
        <dbReference type="EMBL" id="NGO51866.1"/>
    </source>
</evidence>
<organism evidence="2 3">
    <name type="scientific">Allomesorhizobium camelthorni</name>
    <dbReference type="NCBI Taxonomy" id="475069"/>
    <lineage>
        <taxon>Bacteria</taxon>
        <taxon>Pseudomonadati</taxon>
        <taxon>Pseudomonadota</taxon>
        <taxon>Alphaproteobacteria</taxon>
        <taxon>Hyphomicrobiales</taxon>
        <taxon>Phyllobacteriaceae</taxon>
        <taxon>Allomesorhizobium</taxon>
    </lineage>
</organism>
<sequence>MLASLIASFASGETALAVRRARRTAIAYLLAGVAALCGVGFLIGALYIWASQRYGAIEAALGIGAIFLLLSGLVLIVHTATARVQARRAKERRASDLTTVAVASALAVLPALLRGKAGLGTVIAPIVALTAYAIYRENRAKTPKKPDLAD</sequence>
<keyword evidence="1" id="KW-0812">Transmembrane</keyword>
<keyword evidence="1" id="KW-1133">Transmembrane helix</keyword>
<dbReference type="Proteomes" id="UP001642900">
    <property type="component" value="Unassembled WGS sequence"/>
</dbReference>
<keyword evidence="3" id="KW-1185">Reference proteome</keyword>
<evidence type="ECO:0008006" key="4">
    <source>
        <dbReference type="Google" id="ProtNLM"/>
    </source>
</evidence>
<reference evidence="2 3" key="1">
    <citation type="submission" date="2020-02" db="EMBL/GenBank/DDBJ databases">
        <title>Genome sequence of strain CCNWXJ40-4.</title>
        <authorList>
            <person name="Gao J."/>
            <person name="Sun J."/>
        </authorList>
    </citation>
    <scope>NUCLEOTIDE SEQUENCE [LARGE SCALE GENOMIC DNA]</scope>
    <source>
        <strain evidence="2 3">CCNWXJ 40-4</strain>
    </source>
</reference>
<comment type="caution">
    <text evidence="2">The sequence shown here is derived from an EMBL/GenBank/DDBJ whole genome shotgun (WGS) entry which is preliminary data.</text>
</comment>
<keyword evidence="1" id="KW-0472">Membrane</keyword>
<evidence type="ECO:0000313" key="3">
    <source>
        <dbReference type="Proteomes" id="UP001642900"/>
    </source>
</evidence>
<protein>
    <recommendedName>
        <fullName evidence="4">Phage holin family protein</fullName>
    </recommendedName>
</protein>
<dbReference type="AlphaFoldDB" id="A0A6G4WC99"/>
<feature type="transmembrane region" description="Helical" evidence="1">
    <location>
        <begin position="119"/>
        <end position="135"/>
    </location>
</feature>